<name>A0A812LCA2_9DINO</name>
<keyword evidence="2" id="KW-1185">Reference proteome</keyword>
<dbReference type="Proteomes" id="UP000604046">
    <property type="component" value="Unassembled WGS sequence"/>
</dbReference>
<evidence type="ECO:0000313" key="1">
    <source>
        <dbReference type="EMBL" id="CAE7244463.1"/>
    </source>
</evidence>
<comment type="caution">
    <text evidence="1">The sequence shown here is derived from an EMBL/GenBank/DDBJ whole genome shotgun (WGS) entry which is preliminary data.</text>
</comment>
<sequence length="121" mass="12955">MASHSQSPSVSCVMLCGHVLEEVRKSGTRKEHPVHSLRFVLVHAPKPQAETALIWALSLADVLKLVDPCYTGAVGRCSSADADRVRRLPAPLGCETVEPEALGISGPTCREKTTVEVEKGP</sequence>
<accession>A0A812LCA2</accession>
<dbReference type="AlphaFoldDB" id="A0A812LCA2"/>
<proteinExistence type="predicted"/>
<dbReference type="EMBL" id="CAJNDS010001024">
    <property type="protein sequence ID" value="CAE7244463.1"/>
    <property type="molecule type" value="Genomic_DNA"/>
</dbReference>
<organism evidence="1 2">
    <name type="scientific">Symbiodinium natans</name>
    <dbReference type="NCBI Taxonomy" id="878477"/>
    <lineage>
        <taxon>Eukaryota</taxon>
        <taxon>Sar</taxon>
        <taxon>Alveolata</taxon>
        <taxon>Dinophyceae</taxon>
        <taxon>Suessiales</taxon>
        <taxon>Symbiodiniaceae</taxon>
        <taxon>Symbiodinium</taxon>
    </lineage>
</organism>
<gene>
    <name evidence="1" type="ORF">SNAT2548_LOCUS11440</name>
</gene>
<reference evidence="1" key="1">
    <citation type="submission" date="2021-02" db="EMBL/GenBank/DDBJ databases">
        <authorList>
            <person name="Dougan E. K."/>
            <person name="Rhodes N."/>
            <person name="Thang M."/>
            <person name="Chan C."/>
        </authorList>
    </citation>
    <scope>NUCLEOTIDE SEQUENCE</scope>
</reference>
<evidence type="ECO:0000313" key="2">
    <source>
        <dbReference type="Proteomes" id="UP000604046"/>
    </source>
</evidence>
<protein>
    <submittedName>
        <fullName evidence="1">Uncharacterized protein</fullName>
    </submittedName>
</protein>